<feature type="transmembrane region" description="Helical" evidence="1">
    <location>
        <begin position="200"/>
        <end position="220"/>
    </location>
</feature>
<keyword evidence="1" id="KW-0812">Transmembrane</keyword>
<keyword evidence="1" id="KW-1133">Transmembrane helix</keyword>
<keyword evidence="3" id="KW-1185">Reference proteome</keyword>
<feature type="transmembrane region" description="Helical" evidence="1">
    <location>
        <begin position="91"/>
        <end position="116"/>
    </location>
</feature>
<reference evidence="2 3" key="1">
    <citation type="submission" date="2019-02" db="EMBL/GenBank/DDBJ databases">
        <title>Deep-cultivation of Planctomycetes and their phenomic and genomic characterization uncovers novel biology.</title>
        <authorList>
            <person name="Wiegand S."/>
            <person name="Jogler M."/>
            <person name="Boedeker C."/>
            <person name="Pinto D."/>
            <person name="Vollmers J."/>
            <person name="Rivas-Marin E."/>
            <person name="Kohn T."/>
            <person name="Peeters S.H."/>
            <person name="Heuer A."/>
            <person name="Rast P."/>
            <person name="Oberbeckmann S."/>
            <person name="Bunk B."/>
            <person name="Jeske O."/>
            <person name="Meyerdierks A."/>
            <person name="Storesund J.E."/>
            <person name="Kallscheuer N."/>
            <person name="Luecker S."/>
            <person name="Lage O.M."/>
            <person name="Pohl T."/>
            <person name="Merkel B.J."/>
            <person name="Hornburger P."/>
            <person name="Mueller R.-W."/>
            <person name="Bruemmer F."/>
            <person name="Labrenz M."/>
            <person name="Spormann A.M."/>
            <person name="Op den Camp H."/>
            <person name="Overmann J."/>
            <person name="Amann R."/>
            <person name="Jetten M.S.M."/>
            <person name="Mascher T."/>
            <person name="Medema M.H."/>
            <person name="Devos D.P."/>
            <person name="Kaster A.-K."/>
            <person name="Ovreas L."/>
            <person name="Rohde M."/>
            <person name="Galperin M.Y."/>
            <person name="Jogler C."/>
        </authorList>
    </citation>
    <scope>NUCLEOTIDE SEQUENCE [LARGE SCALE GENOMIC DNA]</scope>
    <source>
        <strain evidence="2 3">ETA_A1</strain>
    </source>
</reference>
<evidence type="ECO:0000256" key="1">
    <source>
        <dbReference type="SAM" id="Phobius"/>
    </source>
</evidence>
<feature type="transmembrane region" description="Helical" evidence="1">
    <location>
        <begin position="256"/>
        <end position="276"/>
    </location>
</feature>
<proteinExistence type="predicted"/>
<dbReference type="EMBL" id="CP036273">
    <property type="protein sequence ID" value="QDU21497.1"/>
    <property type="molecule type" value="Genomic_DNA"/>
</dbReference>
<dbReference type="Proteomes" id="UP000319576">
    <property type="component" value="Chromosome"/>
</dbReference>
<gene>
    <name evidence="2" type="ORF">ETAA1_34640</name>
</gene>
<protein>
    <submittedName>
        <fullName evidence="2">Uncharacterized protein</fullName>
    </submittedName>
</protein>
<sequence>MVVCVFLCFGRRAAALGSAAAVVVGFGWANFTFEAVSGDNTGRVIPWVAEPDAPAWHALPWAGVVLLAAGLVSRGIGFLVARLLDERRRWIASLLVWVVRAGVVAVVAPGLVPLAWAAEVAWLKPALAAAMLALWLVLDRAARDKASSEVTAYLAAAFLAAGAVLLYHHTARFMDLAVMCGCAAAGVAVASFPTRADASAAVPLGVVGLPGLMLNGRYLVESQVPVTSFCLVALAPLGLIPFLIPVVARLPRWVVILLRAVFVLAPLVAAVVLAAQHEKLAFEEEW</sequence>
<feature type="transmembrane region" description="Helical" evidence="1">
    <location>
        <begin position="61"/>
        <end position="84"/>
    </location>
</feature>
<feature type="transmembrane region" description="Helical" evidence="1">
    <location>
        <begin position="150"/>
        <end position="167"/>
    </location>
</feature>
<feature type="transmembrane region" description="Helical" evidence="1">
    <location>
        <begin position="226"/>
        <end position="244"/>
    </location>
</feature>
<dbReference type="AlphaFoldDB" id="A0A517XVI0"/>
<evidence type="ECO:0000313" key="3">
    <source>
        <dbReference type="Proteomes" id="UP000319576"/>
    </source>
</evidence>
<evidence type="ECO:0000313" key="2">
    <source>
        <dbReference type="EMBL" id="QDU21497.1"/>
    </source>
</evidence>
<feature type="transmembrane region" description="Helical" evidence="1">
    <location>
        <begin position="173"/>
        <end position="193"/>
    </location>
</feature>
<name>A0A517XVI0_9BACT</name>
<dbReference type="KEGG" id="uli:ETAA1_34640"/>
<accession>A0A517XVI0</accession>
<keyword evidence="1" id="KW-0472">Membrane</keyword>
<organism evidence="2 3">
    <name type="scientific">Urbifossiella limnaea</name>
    <dbReference type="NCBI Taxonomy" id="2528023"/>
    <lineage>
        <taxon>Bacteria</taxon>
        <taxon>Pseudomonadati</taxon>
        <taxon>Planctomycetota</taxon>
        <taxon>Planctomycetia</taxon>
        <taxon>Gemmatales</taxon>
        <taxon>Gemmataceae</taxon>
        <taxon>Urbifossiella</taxon>
    </lineage>
</organism>
<feature type="transmembrane region" description="Helical" evidence="1">
    <location>
        <begin position="122"/>
        <end position="138"/>
    </location>
</feature>